<feature type="transmembrane region" description="Helical" evidence="1">
    <location>
        <begin position="60"/>
        <end position="79"/>
    </location>
</feature>
<evidence type="ECO:0000256" key="1">
    <source>
        <dbReference type="SAM" id="Phobius"/>
    </source>
</evidence>
<evidence type="ECO:0000313" key="3">
    <source>
        <dbReference type="EMBL" id="PUZ75540.1"/>
    </source>
</evidence>
<evidence type="ECO:0000256" key="2">
    <source>
        <dbReference type="SAM" id="SignalP"/>
    </source>
</evidence>
<evidence type="ECO:0000313" key="4">
    <source>
        <dbReference type="Proteomes" id="UP000244336"/>
    </source>
</evidence>
<keyword evidence="4" id="KW-1185">Reference proteome</keyword>
<reference evidence="3 4" key="1">
    <citation type="submission" date="2018-04" db="EMBL/GenBank/DDBJ databases">
        <title>WGS assembly of Panicum hallii var. hallii HAL2.</title>
        <authorList>
            <person name="Lovell J."/>
            <person name="Jenkins J."/>
            <person name="Lowry D."/>
            <person name="Mamidi S."/>
            <person name="Sreedasyam A."/>
            <person name="Weng X."/>
            <person name="Barry K."/>
            <person name="Bonette J."/>
            <person name="Campitelli B."/>
            <person name="Daum C."/>
            <person name="Gordon S."/>
            <person name="Gould B."/>
            <person name="Lipzen A."/>
            <person name="MacQueen A."/>
            <person name="Palacio-Mejia J."/>
            <person name="Plott C."/>
            <person name="Shakirov E."/>
            <person name="Shu S."/>
            <person name="Yoshinaga Y."/>
            <person name="Zane M."/>
            <person name="Rokhsar D."/>
            <person name="Grimwood J."/>
            <person name="Schmutz J."/>
            <person name="Juenger T."/>
        </authorList>
    </citation>
    <scope>NUCLEOTIDE SEQUENCE [LARGE SCALE GENOMIC DNA]</scope>
    <source>
        <strain evidence="4">cv. HAL2</strain>
    </source>
</reference>
<keyword evidence="1" id="KW-0812">Transmembrane</keyword>
<sequence length="98" mass="11308">MRSKGHHHQTIQCLMMFLGLLQVKQGVNQYANMYKGEISETSGVEKIDKVKVNYSLRWKIAHTGLLVFMLQMSIINTMVSKNYWFSVRATPINSGRNM</sequence>
<feature type="chain" id="PRO_5015458231" evidence="2">
    <location>
        <begin position="27"/>
        <end position="98"/>
    </location>
</feature>
<gene>
    <name evidence="3" type="ORF">GQ55_1G181000</name>
</gene>
<keyword evidence="1" id="KW-1133">Transmembrane helix</keyword>
<dbReference type="Proteomes" id="UP000244336">
    <property type="component" value="Chromosome 1"/>
</dbReference>
<accession>A0A2T7F634</accession>
<keyword evidence="2" id="KW-0732">Signal</keyword>
<feature type="signal peptide" evidence="2">
    <location>
        <begin position="1"/>
        <end position="26"/>
    </location>
</feature>
<name>A0A2T7F634_9POAL</name>
<keyword evidence="1" id="KW-0472">Membrane</keyword>
<protein>
    <submittedName>
        <fullName evidence="3">Uncharacterized protein</fullName>
    </submittedName>
</protein>
<proteinExistence type="predicted"/>
<dbReference type="EMBL" id="CM009749">
    <property type="protein sequence ID" value="PUZ75540.1"/>
    <property type="molecule type" value="Genomic_DNA"/>
</dbReference>
<organism evidence="3 4">
    <name type="scientific">Panicum hallii var. hallii</name>
    <dbReference type="NCBI Taxonomy" id="1504633"/>
    <lineage>
        <taxon>Eukaryota</taxon>
        <taxon>Viridiplantae</taxon>
        <taxon>Streptophyta</taxon>
        <taxon>Embryophyta</taxon>
        <taxon>Tracheophyta</taxon>
        <taxon>Spermatophyta</taxon>
        <taxon>Magnoliopsida</taxon>
        <taxon>Liliopsida</taxon>
        <taxon>Poales</taxon>
        <taxon>Poaceae</taxon>
        <taxon>PACMAD clade</taxon>
        <taxon>Panicoideae</taxon>
        <taxon>Panicodae</taxon>
        <taxon>Paniceae</taxon>
        <taxon>Panicinae</taxon>
        <taxon>Panicum</taxon>
        <taxon>Panicum sect. Panicum</taxon>
    </lineage>
</organism>
<dbReference type="Gramene" id="PUZ75540">
    <property type="protein sequence ID" value="PUZ75540"/>
    <property type="gene ID" value="GQ55_1G181000"/>
</dbReference>
<dbReference type="AlphaFoldDB" id="A0A2T7F634"/>